<reference evidence="2 3" key="1">
    <citation type="submission" date="2019-11" db="EMBL/GenBank/DDBJ databases">
        <title>Whole-genome sequence of Rhodoplanes serenus DSM 18633, type strain.</title>
        <authorList>
            <person name="Kyndt J.A."/>
            <person name="Meyer T.E."/>
        </authorList>
    </citation>
    <scope>NUCLEOTIDE SEQUENCE [LARGE SCALE GENOMIC DNA]</scope>
    <source>
        <strain evidence="2 3">DSM 18633</strain>
    </source>
</reference>
<protein>
    <submittedName>
        <fullName evidence="2">Uncharacterized protein</fullName>
    </submittedName>
</protein>
<keyword evidence="1" id="KW-0472">Membrane</keyword>
<dbReference type="Proteomes" id="UP000438991">
    <property type="component" value="Unassembled WGS sequence"/>
</dbReference>
<keyword evidence="1" id="KW-0812">Transmembrane</keyword>
<keyword evidence="1" id="KW-1133">Transmembrane helix</keyword>
<accession>A0A327JVQ7</accession>
<dbReference type="RefSeq" id="WP_111388336.1">
    <property type="nucleotide sequence ID" value="NZ_NPEW01000337.1"/>
</dbReference>
<dbReference type="EMBL" id="WNKV01000020">
    <property type="protein sequence ID" value="MTW18804.1"/>
    <property type="molecule type" value="Genomic_DNA"/>
</dbReference>
<evidence type="ECO:0000313" key="3">
    <source>
        <dbReference type="Proteomes" id="UP000438991"/>
    </source>
</evidence>
<name>A0A327JVQ7_9BRAD</name>
<comment type="caution">
    <text evidence="2">The sequence shown here is derived from an EMBL/GenBank/DDBJ whole genome shotgun (WGS) entry which is preliminary data.</text>
</comment>
<proteinExistence type="predicted"/>
<sequence length="69" mass="7107">MNNASLATADRITHLKVVVLALVASIAIMVIGITAHAVDDSRAYGVASTPVKAGKAVMMSTSETPTIVR</sequence>
<organism evidence="2 3">
    <name type="scientific">Rhodoplanes serenus</name>
    <dbReference type="NCBI Taxonomy" id="200615"/>
    <lineage>
        <taxon>Bacteria</taxon>
        <taxon>Pseudomonadati</taxon>
        <taxon>Pseudomonadota</taxon>
        <taxon>Alphaproteobacteria</taxon>
        <taxon>Hyphomicrobiales</taxon>
        <taxon>Nitrobacteraceae</taxon>
        <taxon>Rhodoplanes</taxon>
    </lineage>
</organism>
<gene>
    <name evidence="2" type="ORF">GJ689_21630</name>
</gene>
<dbReference type="AlphaFoldDB" id="A0A327JVQ7"/>
<evidence type="ECO:0000313" key="2">
    <source>
        <dbReference type="EMBL" id="MTW18804.1"/>
    </source>
</evidence>
<feature type="transmembrane region" description="Helical" evidence="1">
    <location>
        <begin position="12"/>
        <end position="33"/>
    </location>
</feature>
<evidence type="ECO:0000256" key="1">
    <source>
        <dbReference type="SAM" id="Phobius"/>
    </source>
</evidence>